<organism evidence="1 2">
    <name type="scientific">Pseudopedobacter saltans</name>
    <dbReference type="NCBI Taxonomy" id="151895"/>
    <lineage>
        <taxon>Bacteria</taxon>
        <taxon>Pseudomonadati</taxon>
        <taxon>Bacteroidota</taxon>
        <taxon>Sphingobacteriia</taxon>
        <taxon>Sphingobacteriales</taxon>
        <taxon>Sphingobacteriaceae</taxon>
        <taxon>Pseudopedobacter</taxon>
    </lineage>
</organism>
<dbReference type="AlphaFoldDB" id="A0A2W5F6W0"/>
<protein>
    <submittedName>
        <fullName evidence="1">Uncharacterized protein</fullName>
    </submittedName>
</protein>
<accession>A0A2W5F6W0</accession>
<evidence type="ECO:0000313" key="2">
    <source>
        <dbReference type="Proteomes" id="UP000249645"/>
    </source>
</evidence>
<comment type="caution">
    <text evidence="1">The sequence shown here is derived from an EMBL/GenBank/DDBJ whole genome shotgun (WGS) entry which is preliminary data.</text>
</comment>
<reference evidence="1 2" key="1">
    <citation type="submission" date="2017-11" db="EMBL/GenBank/DDBJ databases">
        <title>Infants hospitalized years apart are colonized by the same room-sourced microbial strains.</title>
        <authorList>
            <person name="Brooks B."/>
            <person name="Olm M.R."/>
            <person name="Firek B.A."/>
            <person name="Baker R."/>
            <person name="Thomas B.C."/>
            <person name="Morowitz M.J."/>
            <person name="Banfield J.F."/>
        </authorList>
    </citation>
    <scope>NUCLEOTIDE SEQUENCE [LARGE SCALE GENOMIC DNA]</scope>
    <source>
        <strain evidence="1">S2_009_000_R2_76</strain>
    </source>
</reference>
<dbReference type="Proteomes" id="UP000249645">
    <property type="component" value="Unassembled WGS sequence"/>
</dbReference>
<evidence type="ECO:0000313" key="1">
    <source>
        <dbReference type="EMBL" id="PZP50004.1"/>
    </source>
</evidence>
<gene>
    <name evidence="1" type="ORF">DI598_06605</name>
</gene>
<name>A0A2W5F6W0_9SPHI</name>
<sequence>MYRLLFLFLLLVGCINKSKTSVSDIDYYERCRKLVLEENEIGRKFLFSRMVDGIDEVHVTFLGVINIKRIGNVKVLNVVNYSGQNEGSRRGNGKMFLYNSENKELGLYYLGGASDVPTRLDNKNIIFDKRDNCNETTVVNFSDSIPRNIFVKCTSSGGDFYSFTVKE</sequence>
<dbReference type="EMBL" id="QFOI01000086">
    <property type="protein sequence ID" value="PZP50004.1"/>
    <property type="molecule type" value="Genomic_DNA"/>
</dbReference>
<proteinExistence type="predicted"/>